<keyword evidence="6 9" id="KW-0472">Membrane</keyword>
<keyword evidence="8" id="KW-0807">Transducer</keyword>
<evidence type="ECO:0000256" key="3">
    <source>
        <dbReference type="ARBA" id="ARBA00022692"/>
    </source>
</evidence>
<dbReference type="InterPro" id="IPR004117">
    <property type="entry name" value="7tm6_olfct_rcpt"/>
</dbReference>
<feature type="transmembrane region" description="Helical" evidence="9">
    <location>
        <begin position="243"/>
        <end position="263"/>
    </location>
</feature>
<evidence type="ECO:0000256" key="7">
    <source>
        <dbReference type="ARBA" id="ARBA00023170"/>
    </source>
</evidence>
<reference evidence="10" key="1">
    <citation type="submission" date="2020-06" db="EMBL/GenBank/DDBJ databases">
        <authorList>
            <person name="Sheng S."/>
        </authorList>
    </citation>
    <scope>NUCLEOTIDE SEQUENCE</scope>
    <source>
        <tissue evidence="10">Antenna</tissue>
    </source>
</reference>
<dbReference type="GO" id="GO:0007165">
    <property type="term" value="P:signal transduction"/>
    <property type="evidence" value="ECO:0007669"/>
    <property type="project" value="UniProtKB-KW"/>
</dbReference>
<accession>A0A7G8Z981</accession>
<dbReference type="GO" id="GO:0004984">
    <property type="term" value="F:olfactory receptor activity"/>
    <property type="evidence" value="ECO:0007669"/>
    <property type="project" value="InterPro"/>
</dbReference>
<keyword evidence="7 10" id="KW-0675">Receptor</keyword>
<feature type="transmembrane region" description="Helical" evidence="9">
    <location>
        <begin position="73"/>
        <end position="98"/>
    </location>
</feature>
<feature type="transmembrane region" description="Helical" evidence="9">
    <location>
        <begin position="128"/>
        <end position="158"/>
    </location>
</feature>
<evidence type="ECO:0000256" key="2">
    <source>
        <dbReference type="ARBA" id="ARBA00022606"/>
    </source>
</evidence>
<evidence type="ECO:0000313" key="10">
    <source>
        <dbReference type="EMBL" id="QNL15006.1"/>
    </source>
</evidence>
<name>A0A7G8Z981_9HYME</name>
<dbReference type="Pfam" id="PF02949">
    <property type="entry name" value="7tm_6"/>
    <property type="match status" value="1"/>
</dbReference>
<evidence type="ECO:0000256" key="5">
    <source>
        <dbReference type="ARBA" id="ARBA00022989"/>
    </source>
</evidence>
<gene>
    <name evidence="10" type="primary">OR62</name>
</gene>
<protein>
    <submittedName>
        <fullName evidence="10">Olfactory receptor 62</fullName>
    </submittedName>
</protein>
<evidence type="ECO:0000256" key="4">
    <source>
        <dbReference type="ARBA" id="ARBA00022725"/>
    </source>
</evidence>
<keyword evidence="3 9" id="KW-0812">Transmembrane</keyword>
<dbReference type="GO" id="GO:0005886">
    <property type="term" value="C:plasma membrane"/>
    <property type="evidence" value="ECO:0007669"/>
    <property type="project" value="TreeGrafter"/>
</dbReference>
<proteinExistence type="evidence at transcript level"/>
<feature type="transmembrane region" description="Helical" evidence="9">
    <location>
        <begin position="204"/>
        <end position="231"/>
    </location>
</feature>
<evidence type="ECO:0000256" key="1">
    <source>
        <dbReference type="ARBA" id="ARBA00004141"/>
    </source>
</evidence>
<organism evidence="10">
    <name type="scientific">Aulacocentrum confusum</name>
    <dbReference type="NCBI Taxonomy" id="2767324"/>
    <lineage>
        <taxon>Eukaryota</taxon>
        <taxon>Metazoa</taxon>
        <taxon>Ecdysozoa</taxon>
        <taxon>Arthropoda</taxon>
        <taxon>Hexapoda</taxon>
        <taxon>Insecta</taxon>
        <taxon>Pterygota</taxon>
        <taxon>Neoptera</taxon>
        <taxon>Endopterygota</taxon>
        <taxon>Hymenoptera</taxon>
        <taxon>Apocrita</taxon>
        <taxon>Ichneumonoidea</taxon>
        <taxon>Braconidae</taxon>
        <taxon>Macrocentrinae</taxon>
        <taxon>Aulacocentrum</taxon>
    </lineage>
</organism>
<evidence type="ECO:0000256" key="8">
    <source>
        <dbReference type="ARBA" id="ARBA00023224"/>
    </source>
</evidence>
<dbReference type="GO" id="GO:0005549">
    <property type="term" value="F:odorant binding"/>
    <property type="evidence" value="ECO:0007669"/>
    <property type="project" value="InterPro"/>
</dbReference>
<evidence type="ECO:0000256" key="6">
    <source>
        <dbReference type="ARBA" id="ARBA00023136"/>
    </source>
</evidence>
<comment type="subcellular location">
    <subcellularLocation>
        <location evidence="1">Membrane</location>
        <topology evidence="1">Multi-pass membrane protein</topology>
    </subcellularLocation>
</comment>
<dbReference type="EMBL" id="MT671002">
    <property type="protein sequence ID" value="QNL15006.1"/>
    <property type="molecule type" value="mRNA"/>
</dbReference>
<keyword evidence="4" id="KW-0552">Olfaction</keyword>
<keyword evidence="5 9" id="KW-1133">Transmembrane helix</keyword>
<dbReference type="PANTHER" id="PTHR21137:SF42">
    <property type="entry name" value="ODORANT RECEPTOR 83A"/>
    <property type="match status" value="1"/>
</dbReference>
<dbReference type="AlphaFoldDB" id="A0A7G8Z981"/>
<keyword evidence="2" id="KW-0716">Sensory transduction</keyword>
<evidence type="ECO:0000256" key="9">
    <source>
        <dbReference type="SAM" id="Phobius"/>
    </source>
</evidence>
<dbReference type="PANTHER" id="PTHR21137">
    <property type="entry name" value="ODORANT RECEPTOR"/>
    <property type="match status" value="1"/>
</dbReference>
<sequence length="339" mass="38836">MTALIKVWGNLTLMADNLIISMPIMISELTLLVPWLNKKGLARIFSEIERDWMKKNPQIVNIMIKNAKVGKQLTVYGFCLGYFSVIFYMSSIIFNIVLRTTTNLTDIDGKTLPLQTVYPYDISSSSRYYFTLCTQIFSSLLACTVYTSINVLFGVFVLHACGQLEILSDGVEKISEKKNYQRLLKLYIEDHNRMIRFIWEVEKIFNLLLLALFASAVISFCLLEFNLIAVFSGKTTDISPMSLVFYIQFLFYFMFMMLIYSWVGEKLITQCALLHMAACNTNWYSRKSHESLQLIILLVRSQYPLLLTAGKVASVRLTTFVSLLKTSIGYASVLRAVQK</sequence>